<keyword evidence="7 18" id="KW-0820">tRNA-binding</keyword>
<feature type="modified residue" description="N6-(pyridoxal phosphate)lysine" evidence="20">
    <location>
        <position position="172"/>
    </location>
</feature>
<evidence type="ECO:0000256" key="19">
    <source>
        <dbReference type="PIRSR" id="PIRSR017689-1"/>
    </source>
</evidence>
<comment type="similarity">
    <text evidence="4 18">Belongs to the SepSecS family.</text>
</comment>
<comment type="subunit">
    <text evidence="13">Homotetramer formed by a catalytic dimer and a non-catalytic dimer serving as a binding platform that orients tRNASec for catalysis. Each tetramer binds the CCA ends of two tRNAs which point to the active sites of the catalytic dimer.</text>
</comment>
<evidence type="ECO:0000256" key="20">
    <source>
        <dbReference type="PIRSR" id="PIRSR017689-50"/>
    </source>
</evidence>
<keyword evidence="10 18" id="KW-0663">Pyridoxal phosphate</keyword>
<gene>
    <name evidence="21" type="ORF">L596_010628</name>
</gene>
<dbReference type="InterPro" id="IPR019872">
    <property type="entry name" value="Sec-tRNA_Se_transferase"/>
</dbReference>
<keyword evidence="12 18" id="KW-0711">Selenium</keyword>
<dbReference type="GO" id="GO:0000049">
    <property type="term" value="F:tRNA binding"/>
    <property type="evidence" value="ECO:0007669"/>
    <property type="project" value="UniProtKB-UniRule"/>
</dbReference>
<reference evidence="21 22" key="1">
    <citation type="journal article" date="2015" name="Genome Biol.">
        <title>Comparative genomics of Steinernema reveals deeply conserved gene regulatory networks.</title>
        <authorList>
            <person name="Dillman A.R."/>
            <person name="Macchietto M."/>
            <person name="Porter C.F."/>
            <person name="Rogers A."/>
            <person name="Williams B."/>
            <person name="Antoshechkin I."/>
            <person name="Lee M.M."/>
            <person name="Goodwin Z."/>
            <person name="Lu X."/>
            <person name="Lewis E.E."/>
            <person name="Goodrich-Blair H."/>
            <person name="Stock S.P."/>
            <person name="Adams B.J."/>
            <person name="Sternberg P.W."/>
            <person name="Mortazavi A."/>
        </authorList>
    </citation>
    <scope>NUCLEOTIDE SEQUENCE [LARGE SCALE GENOMIC DNA]</scope>
    <source>
        <strain evidence="21 22">ALL</strain>
    </source>
</reference>
<dbReference type="GO" id="GO:0001514">
    <property type="term" value="P:selenocysteine incorporation"/>
    <property type="evidence" value="ECO:0007669"/>
    <property type="project" value="TreeGrafter"/>
</dbReference>
<dbReference type="InterPro" id="IPR008829">
    <property type="entry name" value="SepSecS/SepCysS"/>
</dbReference>
<evidence type="ECO:0000313" key="21">
    <source>
        <dbReference type="EMBL" id="TKR96634.1"/>
    </source>
</evidence>
<proteinExistence type="inferred from homology"/>
<comment type="pathway">
    <text evidence="3 18">Aminoacyl-tRNA biosynthesis; selenocysteinyl-tRNA(Sec) biosynthesis; selenocysteinyl-tRNA(Sec) from L-seryl-tRNA(Sec) (archaeal/eukaryal route): step 2/2.</text>
</comment>
<evidence type="ECO:0000256" key="16">
    <source>
        <dbReference type="ARBA" id="ARBA00032693"/>
    </source>
</evidence>
<keyword evidence="8 18" id="KW-0808">Transferase</keyword>
<dbReference type="UniPathway" id="UPA00906">
    <property type="reaction ID" value="UER00898"/>
</dbReference>
<dbReference type="Pfam" id="PF05889">
    <property type="entry name" value="SepSecS"/>
    <property type="match status" value="1"/>
</dbReference>
<dbReference type="SUPFAM" id="SSF53383">
    <property type="entry name" value="PLP-dependent transferases"/>
    <property type="match status" value="1"/>
</dbReference>
<dbReference type="OrthoDB" id="10263545at2759"/>
<evidence type="ECO:0000256" key="2">
    <source>
        <dbReference type="ARBA" id="ARBA00002552"/>
    </source>
</evidence>
<evidence type="ECO:0000256" key="6">
    <source>
        <dbReference type="ARBA" id="ARBA00021963"/>
    </source>
</evidence>
<organism evidence="21 22">
    <name type="scientific">Steinernema carpocapsae</name>
    <name type="common">Entomopathogenic nematode</name>
    <dbReference type="NCBI Taxonomy" id="34508"/>
    <lineage>
        <taxon>Eukaryota</taxon>
        <taxon>Metazoa</taxon>
        <taxon>Ecdysozoa</taxon>
        <taxon>Nematoda</taxon>
        <taxon>Chromadorea</taxon>
        <taxon>Rhabditida</taxon>
        <taxon>Tylenchina</taxon>
        <taxon>Panagrolaimomorpha</taxon>
        <taxon>Strongyloidoidea</taxon>
        <taxon>Steinernematidae</taxon>
        <taxon>Steinernema</taxon>
    </lineage>
</organism>
<evidence type="ECO:0000256" key="15">
    <source>
        <dbReference type="ARBA" id="ARBA00032048"/>
    </source>
</evidence>
<protein>
    <recommendedName>
        <fullName evidence="6 18">O-phosphoseryl-tRNA(Sec) selenium transferase</fullName>
        <ecNumber evidence="5 18">2.9.1.2</ecNumber>
    </recommendedName>
    <alternativeName>
        <fullName evidence="14 18">Selenocysteine synthase</fullName>
    </alternativeName>
    <alternativeName>
        <fullName evidence="15 18">Selenocysteinyl-tRNA(Sec) synthase</fullName>
    </alternativeName>
    <alternativeName>
        <fullName evidence="16 18">Sep-tRNA:Sec-tRNA synthase</fullName>
    </alternativeName>
</protein>
<comment type="catalytic activity">
    <reaction evidence="17 18">
        <text>O-phospho-L-seryl-tRNA(Sec) + selenophosphate + H2O = L-selenocysteinyl-tRNA(Sec) + 2 phosphate</text>
        <dbReference type="Rhea" id="RHEA:25041"/>
        <dbReference type="Rhea" id="RHEA-COMP:9743"/>
        <dbReference type="Rhea" id="RHEA-COMP:9947"/>
        <dbReference type="ChEBI" id="CHEBI:15377"/>
        <dbReference type="ChEBI" id="CHEBI:16144"/>
        <dbReference type="ChEBI" id="CHEBI:43474"/>
        <dbReference type="ChEBI" id="CHEBI:78551"/>
        <dbReference type="ChEBI" id="CHEBI:78573"/>
        <dbReference type="EC" id="2.9.1.2"/>
    </reaction>
</comment>
<dbReference type="EMBL" id="AZBU02000002">
    <property type="protein sequence ID" value="TKR96634.1"/>
    <property type="molecule type" value="Genomic_DNA"/>
</dbReference>
<comment type="subcellular location">
    <subcellularLocation>
        <location evidence="18">Cytoplasm</location>
    </subcellularLocation>
</comment>
<evidence type="ECO:0000256" key="17">
    <source>
        <dbReference type="ARBA" id="ARBA00048808"/>
    </source>
</evidence>
<dbReference type="AlphaFoldDB" id="A0A4U5PKF6"/>
<keyword evidence="22" id="KW-1185">Reference proteome</keyword>
<comment type="caution">
    <text evidence="21">The sequence shown here is derived from an EMBL/GenBank/DDBJ whole genome shotgun (WGS) entry which is preliminary data.</text>
</comment>
<dbReference type="GO" id="GO:0005737">
    <property type="term" value="C:cytoplasm"/>
    <property type="evidence" value="ECO:0007669"/>
    <property type="project" value="UniProtKB-SubCell"/>
</dbReference>
<evidence type="ECO:0000256" key="13">
    <source>
        <dbReference type="ARBA" id="ARBA00026053"/>
    </source>
</evidence>
<dbReference type="PANTHER" id="PTHR12944:SF2">
    <property type="entry name" value="O-PHOSPHOSERYL-TRNA(SEC) SELENIUM TRANSFERASE"/>
    <property type="match status" value="1"/>
</dbReference>
<dbReference type="EC" id="2.9.1.2" evidence="5 18"/>
<dbReference type="InterPro" id="IPR015424">
    <property type="entry name" value="PyrdxlP-dep_Trfase"/>
</dbReference>
<dbReference type="InterPro" id="IPR015421">
    <property type="entry name" value="PyrdxlP-dep_Trfase_major"/>
</dbReference>
<feature type="binding site" evidence="19">
    <location>
        <position position="283"/>
    </location>
    <ligand>
        <name>tRNA</name>
        <dbReference type="ChEBI" id="CHEBI:17843"/>
    </ligand>
</feature>
<dbReference type="GO" id="GO:0098621">
    <property type="term" value="F:O-phosphoseryl-tRNA(Sec) selenium transferase activity"/>
    <property type="evidence" value="ECO:0007669"/>
    <property type="project" value="UniProtKB-EC"/>
</dbReference>
<keyword evidence="18" id="KW-0963">Cytoplasm</keyword>
<evidence type="ECO:0000313" key="22">
    <source>
        <dbReference type="Proteomes" id="UP000298663"/>
    </source>
</evidence>
<keyword evidence="11 18" id="KW-0648">Protein biosynthesis</keyword>
<dbReference type="NCBIfam" id="TIGR03531">
    <property type="entry name" value="selenium_SpcS"/>
    <property type="match status" value="1"/>
</dbReference>
<sequence length="376" mass="41532">MAQIANEFVLQLIRLMGVTSTKGALIVPMATGMTLSLCLSSWRTTKPSAKYIIWSRIDQKSCFKSILCGSYEPIIVELVKDKNSDALRTNVEAMRSIIRGRADQILAVLTTTSCFAPRAPDDVVEVAKLCEEFGIFHLVNNAYGLQSRRVVRLLEQAKTEGRIDAFVQSTDKNFLIPVGGAVVASFEKANVDRIAQFYAGRATSIPSSDLVITCLELGRSGWRDLILGREDLFDVTKKKLQEFAEEIGEDVLEVPDNKISLAMTLKTIPAEKQTLFGSVLFARAITGARVVASTIHKKAIEDYDFVNFGSHTSEQHVGYLNIACGIDSMQKPKTLVYTVYRLEMGPNDAQSLCSAMARQATCLCPCRRAYPLELLV</sequence>
<dbReference type="PANTHER" id="PTHR12944">
    <property type="entry name" value="SOLUBLE LIVER ANTIGEN/LIVER PANCREAS ANTIGEN"/>
    <property type="match status" value="1"/>
</dbReference>
<evidence type="ECO:0000256" key="5">
    <source>
        <dbReference type="ARBA" id="ARBA00012464"/>
    </source>
</evidence>
<evidence type="ECO:0000256" key="1">
    <source>
        <dbReference type="ARBA" id="ARBA00001933"/>
    </source>
</evidence>
<evidence type="ECO:0000256" key="9">
    <source>
        <dbReference type="ARBA" id="ARBA00022884"/>
    </source>
</evidence>
<evidence type="ECO:0000256" key="12">
    <source>
        <dbReference type="ARBA" id="ARBA00023266"/>
    </source>
</evidence>
<evidence type="ECO:0000256" key="7">
    <source>
        <dbReference type="ARBA" id="ARBA00022555"/>
    </source>
</evidence>
<evidence type="ECO:0000256" key="14">
    <source>
        <dbReference type="ARBA" id="ARBA00030669"/>
    </source>
</evidence>
<evidence type="ECO:0000256" key="11">
    <source>
        <dbReference type="ARBA" id="ARBA00022917"/>
    </source>
</evidence>
<dbReference type="GO" id="GO:0001717">
    <property type="term" value="P:conversion of seryl-tRNAsec to selenocys-tRNAsec"/>
    <property type="evidence" value="ECO:0007669"/>
    <property type="project" value="UniProtKB-UniRule"/>
</dbReference>
<feature type="binding site" evidence="19">
    <location>
        <position position="201"/>
    </location>
    <ligand>
        <name>substrate</name>
    </ligand>
</feature>
<evidence type="ECO:0000256" key="18">
    <source>
        <dbReference type="PIRNR" id="PIRNR017689"/>
    </source>
</evidence>
<dbReference type="PIRSF" id="PIRSF017689">
    <property type="entry name" value="SepSecS"/>
    <property type="match status" value="1"/>
</dbReference>
<dbReference type="Gene3D" id="3.40.640.10">
    <property type="entry name" value="Type I PLP-dependent aspartate aminotransferase-like (Major domain)"/>
    <property type="match status" value="1"/>
</dbReference>
<comment type="cofactor">
    <cofactor evidence="1 18">
        <name>pyridoxal 5'-phosphate</name>
        <dbReference type="ChEBI" id="CHEBI:597326"/>
    </cofactor>
</comment>
<accession>A0A4U5PKF6</accession>
<evidence type="ECO:0000256" key="10">
    <source>
        <dbReference type="ARBA" id="ARBA00022898"/>
    </source>
</evidence>
<comment type="function">
    <text evidence="2 18">Converts O-phosphoseryl-tRNA(Sec) to selenocysteinyl-tRNA(Sec) required for selenoprotein biosynthesis.</text>
</comment>
<dbReference type="Proteomes" id="UP000298663">
    <property type="component" value="Unassembled WGS sequence"/>
</dbReference>
<reference evidence="21 22" key="2">
    <citation type="journal article" date="2019" name="G3 (Bethesda)">
        <title>Hybrid Assembly of the Genome of the Entomopathogenic Nematode Steinernema carpocapsae Identifies the X-Chromosome.</title>
        <authorList>
            <person name="Serra L."/>
            <person name="Macchietto M."/>
            <person name="Macias-Munoz A."/>
            <person name="McGill C.J."/>
            <person name="Rodriguez I.M."/>
            <person name="Rodriguez B."/>
            <person name="Murad R."/>
            <person name="Mortazavi A."/>
        </authorList>
    </citation>
    <scope>NUCLEOTIDE SEQUENCE [LARGE SCALE GENOMIC DNA]</scope>
    <source>
        <strain evidence="21 22">ALL</strain>
    </source>
</reference>
<evidence type="ECO:0000256" key="3">
    <source>
        <dbReference type="ARBA" id="ARBA00004822"/>
    </source>
</evidence>
<keyword evidence="9 18" id="KW-0694">RNA-binding</keyword>
<evidence type="ECO:0000256" key="4">
    <source>
        <dbReference type="ARBA" id="ARBA00007037"/>
    </source>
</evidence>
<name>A0A4U5PKF6_STECR</name>
<evidence type="ECO:0000256" key="8">
    <source>
        <dbReference type="ARBA" id="ARBA00022679"/>
    </source>
</evidence>